<dbReference type="EMBL" id="CAWYQH010000057">
    <property type="protein sequence ID" value="CAK8679365.1"/>
    <property type="molecule type" value="Genomic_DNA"/>
</dbReference>
<dbReference type="PANTHER" id="PTHR11071:SF565">
    <property type="entry name" value="MOCA-CYP, ISOFORM A"/>
    <property type="match status" value="1"/>
</dbReference>
<dbReference type="PRINTS" id="PR00153">
    <property type="entry name" value="CSAPPISMRASE"/>
</dbReference>
<feature type="region of interest" description="Disordered" evidence="1">
    <location>
        <begin position="998"/>
        <end position="1031"/>
    </location>
</feature>
<feature type="compositionally biased region" description="Basic residues" evidence="1">
    <location>
        <begin position="1204"/>
        <end position="1217"/>
    </location>
</feature>
<dbReference type="Gene3D" id="2.40.100.10">
    <property type="entry name" value="Cyclophilin-like"/>
    <property type="match status" value="1"/>
</dbReference>
<evidence type="ECO:0000256" key="1">
    <source>
        <dbReference type="SAM" id="MobiDB-lite"/>
    </source>
</evidence>
<evidence type="ECO:0000313" key="4">
    <source>
        <dbReference type="Proteomes" id="UP001642483"/>
    </source>
</evidence>
<dbReference type="PANTHER" id="PTHR11071">
    <property type="entry name" value="PEPTIDYL-PROLYL CIS-TRANS ISOMERASE"/>
    <property type="match status" value="1"/>
</dbReference>
<dbReference type="InterPro" id="IPR029000">
    <property type="entry name" value="Cyclophilin-like_dom_sf"/>
</dbReference>
<feature type="compositionally biased region" description="Basic and acidic residues" evidence="1">
    <location>
        <begin position="608"/>
        <end position="621"/>
    </location>
</feature>
<organism evidence="3 4">
    <name type="scientific">Clavelina lepadiformis</name>
    <name type="common">Light-bulb sea squirt</name>
    <name type="synonym">Ascidia lepadiformis</name>
    <dbReference type="NCBI Taxonomy" id="159417"/>
    <lineage>
        <taxon>Eukaryota</taxon>
        <taxon>Metazoa</taxon>
        <taxon>Chordata</taxon>
        <taxon>Tunicata</taxon>
        <taxon>Ascidiacea</taxon>
        <taxon>Aplousobranchia</taxon>
        <taxon>Clavelinidae</taxon>
        <taxon>Clavelina</taxon>
    </lineage>
</organism>
<gene>
    <name evidence="3" type="ORF">CVLEPA_LOCUS9611</name>
</gene>
<feature type="compositionally biased region" description="Polar residues" evidence="1">
    <location>
        <begin position="482"/>
        <end position="495"/>
    </location>
</feature>
<evidence type="ECO:0000259" key="2">
    <source>
        <dbReference type="PROSITE" id="PS50072"/>
    </source>
</evidence>
<feature type="compositionally biased region" description="Basic and acidic residues" evidence="1">
    <location>
        <begin position="712"/>
        <end position="721"/>
    </location>
</feature>
<dbReference type="Proteomes" id="UP001642483">
    <property type="component" value="Unassembled WGS sequence"/>
</dbReference>
<accession>A0ABP0FLS6</accession>
<dbReference type="InterPro" id="IPR002130">
    <property type="entry name" value="Cyclophilin-type_PPIase_dom"/>
</dbReference>
<name>A0ABP0FLS6_CLALP</name>
<protein>
    <recommendedName>
        <fullName evidence="2">PPIase cyclophilin-type domain-containing protein</fullName>
    </recommendedName>
</protein>
<feature type="region of interest" description="Disordered" evidence="1">
    <location>
        <begin position="550"/>
        <end position="832"/>
    </location>
</feature>
<feature type="region of interest" description="Disordered" evidence="1">
    <location>
        <begin position="181"/>
        <end position="528"/>
    </location>
</feature>
<feature type="compositionally biased region" description="Basic and acidic residues" evidence="1">
    <location>
        <begin position="462"/>
        <end position="481"/>
    </location>
</feature>
<feature type="compositionally biased region" description="Low complexity" evidence="1">
    <location>
        <begin position="1087"/>
        <end position="1108"/>
    </location>
</feature>
<feature type="compositionally biased region" description="Low complexity" evidence="1">
    <location>
        <begin position="566"/>
        <end position="580"/>
    </location>
</feature>
<feature type="compositionally biased region" description="Low complexity" evidence="1">
    <location>
        <begin position="1218"/>
        <end position="1231"/>
    </location>
</feature>
<feature type="compositionally biased region" description="Basic residues" evidence="1">
    <location>
        <begin position="181"/>
        <end position="191"/>
    </location>
</feature>
<feature type="compositionally biased region" description="Low complexity" evidence="1">
    <location>
        <begin position="1150"/>
        <end position="1172"/>
    </location>
</feature>
<feature type="compositionally biased region" description="Basic residues" evidence="1">
    <location>
        <begin position="296"/>
        <end position="326"/>
    </location>
</feature>
<feature type="region of interest" description="Disordered" evidence="1">
    <location>
        <begin position="865"/>
        <end position="904"/>
    </location>
</feature>
<proteinExistence type="predicted"/>
<reference evidence="3 4" key="1">
    <citation type="submission" date="2024-02" db="EMBL/GenBank/DDBJ databases">
        <authorList>
            <person name="Daric V."/>
            <person name="Darras S."/>
        </authorList>
    </citation>
    <scope>NUCLEOTIDE SEQUENCE [LARGE SCALE GENOMIC DNA]</scope>
</reference>
<feature type="compositionally biased region" description="Basic and acidic residues" evidence="1">
    <location>
        <begin position="581"/>
        <end position="595"/>
    </location>
</feature>
<feature type="compositionally biased region" description="Basic residues" evidence="1">
    <location>
        <begin position="872"/>
        <end position="887"/>
    </location>
</feature>
<feature type="compositionally biased region" description="Basic residues" evidence="1">
    <location>
        <begin position="553"/>
        <end position="562"/>
    </location>
</feature>
<keyword evidence="4" id="KW-1185">Reference proteome</keyword>
<sequence>MKEKHRPRVFFDVEIDGDQAGRIIFELFADVCPKTCENFRCLCTGERGLGATTKKPLHYKGVLFHRVIHDFMLQSGDFSEGNGRGGESIFGGYFADESFQMRHDKPFLLSMANRGKNTNGSQFFITTQPAPHLDGIHVVFGRVVNGEAVVKRIESQKTDANNRPLTECKVVHCGELVLATKSKKKQKKRKESVRSEEESVDASDSDDGKNKKKKKKKHKKEKKQKHTEVKEELEPEVEEKPVATTWSSISAEEIPDVPPSRFLDRIGSKDGNRSTGTDSQTPASERSQGRSWTSRSGRKIKGRGSLRYRTPSRSRSRSPRRHSRHGSWRERRGSETPPHWRAAQRAERALEKKSSADRWRRGSTSPVDEKRISPNLWESDGDVKSYHGKWSDGEDDMKSPISQDNDEVFGPKEKSTNDRGKQAKKKKKKFRQKKKQKKRKKSSRDRTKLPVPADDLDVEEEVGGRSKWDSPESHSEEESRNCELNSLHGNESNAASLLKHKKPRSQPESSKNAENYNSKNEFDKTTKNDAEAHLDNIVCVKPCPNAISSGKVERRKKKKKVTKIWSSSESSFDSSGLSAEENSKCERGKIEKLDLLPKSLSKSSKHTAGNEDKKVLEDFKKSLMKKTNKKKKPTLLPWQPPLEFGEELEDASAKEADSLMMKHNKIGSNPDLFAGSKKSLHDKEKKKSSKSSPSEDLEDALMLCAGDQLPEQNERSKKNDQAPDDPEALTEKICEEEIGSNAGIKSPTSNSSSGFGILPSHETNKMKQRQDEKKESSLIPQVRDVGIWSDEESVETKSRRRSKQDGDQGKENTSMSKISNHEKTGQNEVIEANLSGSEDNELTLHEPLPTNKKTFVFKINLPKQEAVSKEKSSKKKIKKSKKRKKDKNKTANDKTKQTKLTAAPVAPSAATLAVTTTNANVSSSNMARMTSTSHMTSVTTSTYNGNIQMNPVPHMMNPYHAYYAMNPYMVHRGIPAPIYPHPHFMGYPPRLPMAMNFMGNPLPPKNDEPPPLPDESEPERPPEPVYDSTRLSDDKMAAMFASHDVTEEAMQKFFEEGSDDKVLPSPASSRSSRGQRSSRRRKRHRSSSYSSRSSSSWSARSRSRSIFSRCDRSKHSKRHHSRSGSSRFSSRSSSYASYKRARSRRRRSSSDSYFSSSSSRDRSSFYTSSSGSDIDRPCRHYRPGRSRRRSRYRSYDRYSSEHSRSRRRRRHRSRGRSRSVTSYTSSSVFSD</sequence>
<feature type="compositionally biased region" description="Pro residues" evidence="1">
    <location>
        <begin position="1001"/>
        <end position="1013"/>
    </location>
</feature>
<feature type="domain" description="PPIase cyclophilin-type" evidence="2">
    <location>
        <begin position="10"/>
        <end position="175"/>
    </location>
</feature>
<evidence type="ECO:0000313" key="3">
    <source>
        <dbReference type="EMBL" id="CAK8679365.1"/>
    </source>
</evidence>
<feature type="compositionally biased region" description="Polar residues" evidence="1">
    <location>
        <begin position="506"/>
        <end position="519"/>
    </location>
</feature>
<comment type="caution">
    <text evidence="3">The sequence shown here is derived from an EMBL/GenBank/DDBJ whole genome shotgun (WGS) entry which is preliminary data.</text>
</comment>
<dbReference type="PROSITE" id="PS50072">
    <property type="entry name" value="CSA_PPIASE_2"/>
    <property type="match status" value="1"/>
</dbReference>
<feature type="compositionally biased region" description="Basic and acidic residues" evidence="1">
    <location>
        <begin position="344"/>
        <end position="360"/>
    </location>
</feature>
<feature type="compositionally biased region" description="Basic and acidic residues" evidence="1">
    <location>
        <begin position="409"/>
        <end position="421"/>
    </location>
</feature>
<feature type="compositionally biased region" description="Basic residues" evidence="1">
    <location>
        <begin position="1179"/>
        <end position="1192"/>
    </location>
</feature>
<feature type="compositionally biased region" description="Basic residues" evidence="1">
    <location>
        <begin position="210"/>
        <end position="225"/>
    </location>
</feature>
<feature type="compositionally biased region" description="Basic and acidic residues" evidence="1">
    <location>
        <begin position="762"/>
        <end position="776"/>
    </location>
</feature>
<feature type="compositionally biased region" description="Basic residues" evidence="1">
    <location>
        <begin position="422"/>
        <end position="443"/>
    </location>
</feature>
<feature type="compositionally biased region" description="Basic and acidic residues" evidence="1">
    <location>
        <begin position="262"/>
        <end position="272"/>
    </location>
</feature>
<feature type="compositionally biased region" description="Low complexity" evidence="1">
    <location>
        <begin position="1123"/>
        <end position="1138"/>
    </location>
</feature>
<feature type="region of interest" description="Disordered" evidence="1">
    <location>
        <begin position="1056"/>
        <end position="1231"/>
    </location>
</feature>
<feature type="compositionally biased region" description="Basic and acidic residues" evidence="1">
    <location>
        <begin position="381"/>
        <end position="398"/>
    </location>
</feature>
<feature type="compositionally biased region" description="Basic residues" evidence="1">
    <location>
        <begin position="622"/>
        <end position="633"/>
    </location>
</feature>
<feature type="compositionally biased region" description="Basic residues" evidence="1">
    <location>
        <begin position="1112"/>
        <end position="1122"/>
    </location>
</feature>
<feature type="compositionally biased region" description="Polar residues" evidence="1">
    <location>
        <begin position="273"/>
        <end position="295"/>
    </location>
</feature>
<dbReference type="SUPFAM" id="SSF50891">
    <property type="entry name" value="Cyclophilin-like"/>
    <property type="match status" value="1"/>
</dbReference>
<dbReference type="Pfam" id="PF00160">
    <property type="entry name" value="Pro_isomerase"/>
    <property type="match status" value="1"/>
</dbReference>
<feature type="compositionally biased region" description="Basic and acidic residues" evidence="1">
    <location>
        <begin position="1193"/>
        <end position="1203"/>
    </location>
</feature>
<feature type="compositionally biased region" description="Basic residues" evidence="1">
    <location>
        <begin position="1076"/>
        <end position="1086"/>
    </location>
</feature>